<keyword evidence="1" id="KW-0067">ATP-binding</keyword>
<dbReference type="PROSITE" id="PS50975">
    <property type="entry name" value="ATP_GRASP"/>
    <property type="match status" value="1"/>
</dbReference>
<reference evidence="3 4" key="1">
    <citation type="journal article" date="2016" name="Nat. Commun.">
        <title>Thousands of microbial genomes shed light on interconnected biogeochemical processes in an aquifer system.</title>
        <authorList>
            <person name="Anantharaman K."/>
            <person name="Brown C.T."/>
            <person name="Hug L.A."/>
            <person name="Sharon I."/>
            <person name="Castelle C.J."/>
            <person name="Probst A.J."/>
            <person name="Thomas B.C."/>
            <person name="Singh A."/>
            <person name="Wilkins M.J."/>
            <person name="Karaoz U."/>
            <person name="Brodie E.L."/>
            <person name="Williams K.H."/>
            <person name="Hubbard S.S."/>
            <person name="Banfield J.F."/>
        </authorList>
    </citation>
    <scope>NUCLEOTIDE SEQUENCE [LARGE SCALE GENOMIC DNA]</scope>
</reference>
<dbReference type="InterPro" id="IPR011761">
    <property type="entry name" value="ATP-grasp"/>
</dbReference>
<protein>
    <recommendedName>
        <fullName evidence="2">ATP-grasp domain-containing protein</fullName>
    </recommendedName>
</protein>
<dbReference type="EMBL" id="MGFR01000002">
    <property type="protein sequence ID" value="OGM09921.1"/>
    <property type="molecule type" value="Genomic_DNA"/>
</dbReference>
<dbReference type="Gene3D" id="3.30.470.20">
    <property type="entry name" value="ATP-grasp fold, B domain"/>
    <property type="match status" value="1"/>
</dbReference>
<feature type="domain" description="ATP-grasp" evidence="2">
    <location>
        <begin position="107"/>
        <end position="297"/>
    </location>
</feature>
<comment type="caution">
    <text evidence="3">The sequence shown here is derived from an EMBL/GenBank/DDBJ whole genome shotgun (WGS) entry which is preliminary data.</text>
</comment>
<keyword evidence="1" id="KW-0547">Nucleotide-binding</keyword>
<gene>
    <name evidence="3" type="ORF">A2Y68_00640</name>
</gene>
<organism evidence="3 4">
    <name type="scientific">Candidatus Woesebacteria bacterium RBG_13_46_13</name>
    <dbReference type="NCBI Taxonomy" id="1802479"/>
    <lineage>
        <taxon>Bacteria</taxon>
        <taxon>Candidatus Woeseibacteriota</taxon>
    </lineage>
</organism>
<name>A0A1F7X4L3_9BACT</name>
<dbReference type="GO" id="GO:0016879">
    <property type="term" value="F:ligase activity, forming carbon-nitrogen bonds"/>
    <property type="evidence" value="ECO:0007669"/>
    <property type="project" value="TreeGrafter"/>
</dbReference>
<sequence length="303" mass="33839">MKKILIIAGGGTKHMEPFKVEGEKLGLKVVTASFSDLSYTTEGELKLFVKGLLVESFDVIYVRLVGKRFEDVSLLVNYVKEKGIRIVDKIYEKSHIIRLPIAKALEVKLLSQAGVVLPKTFFAKLSEIKQKAPELYGSPFVIKGTTGKQGHAVWSPRNAEELEKLYQELKGKEKEGKRFLAQEFIKASQRIRVFVVGGKAIAAITRPTRWRRRFIAKVNGEFPEGRREALLPVPQEDADLAVSAANALDVDIAGVDVIHEDSTGKAYVLEVNSAPRWESITKDTGVNVEREILLYLDSIMSEK</sequence>
<evidence type="ECO:0000259" key="2">
    <source>
        <dbReference type="PROSITE" id="PS50975"/>
    </source>
</evidence>
<dbReference type="Gene3D" id="3.30.1490.20">
    <property type="entry name" value="ATP-grasp fold, A domain"/>
    <property type="match status" value="1"/>
</dbReference>
<dbReference type="Proteomes" id="UP000176778">
    <property type="component" value="Unassembled WGS sequence"/>
</dbReference>
<dbReference type="GO" id="GO:0005524">
    <property type="term" value="F:ATP binding"/>
    <property type="evidence" value="ECO:0007669"/>
    <property type="project" value="UniProtKB-UniRule"/>
</dbReference>
<dbReference type="STRING" id="1802479.A2Y68_00640"/>
<dbReference type="InterPro" id="IPR013651">
    <property type="entry name" value="ATP-grasp_RimK-type"/>
</dbReference>
<dbReference type="GO" id="GO:0005737">
    <property type="term" value="C:cytoplasm"/>
    <property type="evidence" value="ECO:0007669"/>
    <property type="project" value="TreeGrafter"/>
</dbReference>
<dbReference type="AlphaFoldDB" id="A0A1F7X4L3"/>
<dbReference type="SUPFAM" id="SSF56059">
    <property type="entry name" value="Glutathione synthetase ATP-binding domain-like"/>
    <property type="match status" value="1"/>
</dbReference>
<evidence type="ECO:0000313" key="4">
    <source>
        <dbReference type="Proteomes" id="UP000176778"/>
    </source>
</evidence>
<accession>A0A1F7X4L3</accession>
<evidence type="ECO:0000256" key="1">
    <source>
        <dbReference type="PROSITE-ProRule" id="PRU00409"/>
    </source>
</evidence>
<evidence type="ECO:0000313" key="3">
    <source>
        <dbReference type="EMBL" id="OGM09921.1"/>
    </source>
</evidence>
<proteinExistence type="predicted"/>
<dbReference type="PANTHER" id="PTHR21621">
    <property type="entry name" value="RIBOSOMAL PROTEIN S6 MODIFICATION PROTEIN"/>
    <property type="match status" value="1"/>
</dbReference>
<dbReference type="InterPro" id="IPR013815">
    <property type="entry name" value="ATP_grasp_subdomain_1"/>
</dbReference>
<dbReference type="GO" id="GO:0046872">
    <property type="term" value="F:metal ion binding"/>
    <property type="evidence" value="ECO:0007669"/>
    <property type="project" value="InterPro"/>
</dbReference>
<dbReference type="Pfam" id="PF08443">
    <property type="entry name" value="RimK"/>
    <property type="match status" value="1"/>
</dbReference>
<dbReference type="PANTHER" id="PTHR21621:SF0">
    <property type="entry name" value="BETA-CITRYLGLUTAMATE SYNTHASE B-RELATED"/>
    <property type="match status" value="1"/>
</dbReference>